<reference evidence="8" key="1">
    <citation type="journal article" date="2020" name="Stud. Mycol.">
        <title>101 Dothideomycetes genomes: a test case for predicting lifestyles and emergence of pathogens.</title>
        <authorList>
            <person name="Haridas S."/>
            <person name="Albert R."/>
            <person name="Binder M."/>
            <person name="Bloem J."/>
            <person name="Labutti K."/>
            <person name="Salamov A."/>
            <person name="Andreopoulos B."/>
            <person name="Baker S."/>
            <person name="Barry K."/>
            <person name="Bills G."/>
            <person name="Bluhm B."/>
            <person name="Cannon C."/>
            <person name="Castanera R."/>
            <person name="Culley D."/>
            <person name="Daum C."/>
            <person name="Ezra D."/>
            <person name="Gonzalez J."/>
            <person name="Henrissat B."/>
            <person name="Kuo A."/>
            <person name="Liang C."/>
            <person name="Lipzen A."/>
            <person name="Lutzoni F."/>
            <person name="Magnuson J."/>
            <person name="Mondo S."/>
            <person name="Nolan M."/>
            <person name="Ohm R."/>
            <person name="Pangilinan J."/>
            <person name="Park H.-J."/>
            <person name="Ramirez L."/>
            <person name="Alfaro M."/>
            <person name="Sun H."/>
            <person name="Tritt A."/>
            <person name="Yoshinaga Y."/>
            <person name="Zwiers L.-H."/>
            <person name="Turgeon B."/>
            <person name="Goodwin S."/>
            <person name="Spatafora J."/>
            <person name="Crous P."/>
            <person name="Grigoriev I."/>
        </authorList>
    </citation>
    <scope>NUCLEOTIDE SEQUENCE</scope>
    <source>
        <strain evidence="8">CBS 133067</strain>
    </source>
</reference>
<dbReference type="InterPro" id="IPR003653">
    <property type="entry name" value="Peptidase_C48_C"/>
</dbReference>
<dbReference type="Pfam" id="PF02902">
    <property type="entry name" value="Peptidase_C48"/>
    <property type="match status" value="2"/>
</dbReference>
<feature type="compositionally biased region" description="Basic and acidic residues" evidence="6">
    <location>
        <begin position="1295"/>
        <end position="1304"/>
    </location>
</feature>
<evidence type="ECO:0000256" key="4">
    <source>
        <dbReference type="ARBA" id="ARBA00022786"/>
    </source>
</evidence>
<keyword evidence="4" id="KW-0833">Ubl conjugation pathway</keyword>
<evidence type="ECO:0000313" key="8">
    <source>
        <dbReference type="EMBL" id="KAF2096035.1"/>
    </source>
</evidence>
<organism evidence="8 9">
    <name type="scientific">Rhizodiscina lignyota</name>
    <dbReference type="NCBI Taxonomy" id="1504668"/>
    <lineage>
        <taxon>Eukaryota</taxon>
        <taxon>Fungi</taxon>
        <taxon>Dikarya</taxon>
        <taxon>Ascomycota</taxon>
        <taxon>Pezizomycotina</taxon>
        <taxon>Dothideomycetes</taxon>
        <taxon>Pleosporomycetidae</taxon>
        <taxon>Aulographales</taxon>
        <taxon>Rhizodiscinaceae</taxon>
        <taxon>Rhizodiscina</taxon>
    </lineage>
</organism>
<feature type="compositionally biased region" description="Basic and acidic residues" evidence="6">
    <location>
        <begin position="748"/>
        <end position="776"/>
    </location>
</feature>
<feature type="region of interest" description="Disordered" evidence="6">
    <location>
        <begin position="990"/>
        <end position="1115"/>
    </location>
</feature>
<feature type="compositionally biased region" description="Basic residues" evidence="6">
    <location>
        <begin position="1378"/>
        <end position="1392"/>
    </location>
</feature>
<feature type="compositionally biased region" description="Low complexity" evidence="6">
    <location>
        <begin position="285"/>
        <end position="296"/>
    </location>
</feature>
<feature type="compositionally biased region" description="Acidic residues" evidence="6">
    <location>
        <begin position="1396"/>
        <end position="1410"/>
    </location>
</feature>
<dbReference type="GO" id="GO:0006508">
    <property type="term" value="P:proteolysis"/>
    <property type="evidence" value="ECO:0007669"/>
    <property type="project" value="UniProtKB-KW"/>
</dbReference>
<keyword evidence="5" id="KW-0378">Hydrolase</keyword>
<feature type="region of interest" description="Disordered" evidence="6">
    <location>
        <begin position="200"/>
        <end position="271"/>
    </location>
</feature>
<sequence length="1456" mass="163853">MTANSTQTLPAQITSTKAALLKGIWTALASSAAQRHSTSLAKSSDPHIRETLPDSHISSFSQSSKLICTPLCRWSFHFPQRLHMRLFSGLRDFLTGSQRRQGSTEAIRSGEETRVRGRFEHETLVHPNFSAEVGGDSRSAPIISYDFPFTHDHATYLNISSPIPARRLDDDAAPVTSMAYNRPKLGGGNSIVDGARLFASGRGGRGIHGREGQLPTRLSRGDNVTRGRERWPDDSFDERVPKRAKHSHSSPDPVHPARNAIPVNLDDSDDDELDIDRKREVHVLSQSQPHSQQQSRRPSHQRSHDQSQYGDWGDPVEYRSVEATVDPRRRKKRNNYRQTNMLDRVEIPTRNGNGNGVYAYDLERSRQSPREHASRTSTSAERRAPPSYKQLEYSDMKQPPRCSGPLLMSRSRESDRQKEQEDANINIDDDELQVVGAHSTSGRSAMRDKATPPNSTLINRSKKDGIPSIDSVAAKFRKKTDHDSEDIFSIQADFDDPSHDADELHADDNKFQIRGAAGRIPRERSNARTANDIPKTTFINSRAVRKPIPFARSGTERQKSGWNLSFYASRSGEERGELHLRRVTEKTYELIVNGLIKDNVGGEPVLDIAKANAFLYDVEGRMRIRGAQDQFGVYMVDLIVKSSPELKNFVEHLQRHRLRVQQRGSEYMDKLFEKGITPRPTEASPPTKEQSPSEQQLIEKRVDHGRNKLHTSEQGEQRTGGKRPSLVSQLEAQEYPTAVSRLTGSGRTPKDKNSKLQDDIPQEDREKDDFAFGEDGKVQSRAIDSLRRSTRSTRTTSRFFAGDESTSADPIVSQAERYSVEHGLGPQWDFPITFPMTGKDRATVMFEDLPRLDDGEFLNDNLIDFYIRWSRENAMKAGRLPDGLVHFFNTFFYEKLTSGTRGINHAAVQRWTSKIDIFDHEYIVVPVNESAHWYLAIICNLPNLRRKVDLTEEADTQEAEPSKPEPVNMETEDGVMEDVTRQLVSAANSDLVSNEQAPHSSGTSKQKHTGRQQNQTTPEDGDDDSVLGKPSGTITADKATQHDDEPSDSEWPVSSENQQKASVSPFGLKSENQVSTKSEERVDLAGSQGLFKNAKPSSPLTKKNKKRKLAPPPRKYDPSAPFIIVLDSLGLSHQKTTRNLKEYIVAEGASKRSLSLTIDEIKGMNARGIPQQKNFCDCGLFLLGYIEKFLQDPKAFITKILSQEFDEEEDWPEMNPRKMRNSMRDLLMETYKEQAEERAGSKKKKKTPKKKDAATQQHQQREEQNEQESARPAVPSSPSERKEPERPRRTFFNLEYREEAKPAEQAEPPRSPAALQDALPIVSKAERKSADVVEDTKASPEARDVIVVESQPEEEVSLLPTDGANEILLDSEAEGRRKTGRTPRRSATPRKRSRDEDAEIPETQETEESVEALQNVDDGSSGGVPNGYTMSFPFLNKLTGFSPSKQSMRERKESES</sequence>
<name>A0A9P4I6T1_9PEZI</name>
<proteinExistence type="inferred from homology"/>
<feature type="compositionally biased region" description="Basic and acidic residues" evidence="6">
    <location>
        <begin position="410"/>
        <end position="421"/>
    </location>
</feature>
<comment type="similarity">
    <text evidence="1">Belongs to the peptidase C48 family.</text>
</comment>
<feature type="region of interest" description="Disordered" evidence="6">
    <location>
        <begin position="1233"/>
        <end position="1456"/>
    </location>
</feature>
<dbReference type="InterPro" id="IPR038765">
    <property type="entry name" value="Papain-like_cys_pep_sf"/>
</dbReference>
<dbReference type="PROSITE" id="PS50600">
    <property type="entry name" value="ULP_PROTEASE"/>
    <property type="match status" value="1"/>
</dbReference>
<dbReference type="GO" id="GO:0070139">
    <property type="term" value="F:SUMO-specific endopeptidase activity"/>
    <property type="evidence" value="ECO:0007669"/>
    <property type="project" value="TreeGrafter"/>
</dbReference>
<feature type="compositionally biased region" description="Basic and acidic residues" evidence="6">
    <location>
        <begin position="1447"/>
        <end position="1456"/>
    </location>
</feature>
<dbReference type="GO" id="GO:0005634">
    <property type="term" value="C:nucleus"/>
    <property type="evidence" value="ECO:0007669"/>
    <property type="project" value="TreeGrafter"/>
</dbReference>
<feature type="compositionally biased region" description="Polar residues" evidence="6">
    <location>
        <begin position="990"/>
        <end position="1004"/>
    </location>
</feature>
<feature type="compositionally biased region" description="Basic and acidic residues" evidence="6">
    <location>
        <begin position="1279"/>
        <end position="1288"/>
    </location>
</feature>
<evidence type="ECO:0000259" key="7">
    <source>
        <dbReference type="PROSITE" id="PS50600"/>
    </source>
</evidence>
<feature type="compositionally biased region" description="Basic and acidic residues" evidence="6">
    <location>
        <begin position="697"/>
        <end position="716"/>
    </location>
</feature>
<dbReference type="OrthoDB" id="442460at2759"/>
<dbReference type="Gene3D" id="3.30.310.130">
    <property type="entry name" value="Ubiquitin-related"/>
    <property type="match status" value="2"/>
</dbReference>
<dbReference type="InterPro" id="IPR051947">
    <property type="entry name" value="Sentrin-specific_protease"/>
</dbReference>
<evidence type="ECO:0000313" key="9">
    <source>
        <dbReference type="Proteomes" id="UP000799772"/>
    </source>
</evidence>
<dbReference type="GO" id="GO:0016926">
    <property type="term" value="P:protein desumoylation"/>
    <property type="evidence" value="ECO:0007669"/>
    <property type="project" value="TreeGrafter"/>
</dbReference>
<protein>
    <recommendedName>
        <fullName evidence="7">Ubiquitin-like protease family profile domain-containing protein</fullName>
    </recommendedName>
</protein>
<accession>A0A9P4I6T1</accession>
<evidence type="ECO:0000256" key="5">
    <source>
        <dbReference type="ARBA" id="ARBA00022801"/>
    </source>
</evidence>
<evidence type="ECO:0000256" key="6">
    <source>
        <dbReference type="SAM" id="MobiDB-lite"/>
    </source>
</evidence>
<feature type="compositionally biased region" description="Polar residues" evidence="6">
    <location>
        <begin position="1052"/>
        <end position="1062"/>
    </location>
</feature>
<dbReference type="SUPFAM" id="SSF54001">
    <property type="entry name" value="Cysteine proteinases"/>
    <property type="match status" value="1"/>
</dbReference>
<dbReference type="PANTHER" id="PTHR46896:SF3">
    <property type="entry name" value="FI06413P-RELATED"/>
    <property type="match status" value="1"/>
</dbReference>
<dbReference type="PANTHER" id="PTHR46896">
    <property type="entry name" value="SENTRIN-SPECIFIC PROTEASE"/>
    <property type="match status" value="1"/>
</dbReference>
<feature type="compositionally biased region" description="Basic and acidic residues" evidence="6">
    <location>
        <begin position="361"/>
        <end position="384"/>
    </location>
</feature>
<feature type="domain" description="Ubiquitin-like protease family profile" evidence="7">
    <location>
        <begin position="842"/>
        <end position="1189"/>
    </location>
</feature>
<evidence type="ECO:0000256" key="1">
    <source>
        <dbReference type="ARBA" id="ARBA00005234"/>
    </source>
</evidence>
<feature type="compositionally biased region" description="Polar residues" evidence="6">
    <location>
        <begin position="687"/>
        <end position="696"/>
    </location>
</feature>
<feature type="region of interest" description="Disordered" evidence="6">
    <location>
        <begin position="440"/>
        <end position="464"/>
    </location>
</feature>
<gene>
    <name evidence="8" type="ORF">NA57DRAFT_59094</name>
</gene>
<evidence type="ECO:0000256" key="3">
    <source>
        <dbReference type="ARBA" id="ARBA00022670"/>
    </source>
</evidence>
<dbReference type="Proteomes" id="UP000799772">
    <property type="component" value="Unassembled WGS sequence"/>
</dbReference>
<feature type="compositionally biased region" description="Basic and acidic residues" evidence="6">
    <location>
        <begin position="1324"/>
        <end position="1346"/>
    </location>
</feature>
<keyword evidence="9" id="KW-1185">Reference proteome</keyword>
<dbReference type="Gene3D" id="1.10.418.20">
    <property type="match status" value="2"/>
</dbReference>
<comment type="caution">
    <text evidence="8">The sequence shown here is derived from an EMBL/GenBank/DDBJ whole genome shotgun (WGS) entry which is preliminary data.</text>
</comment>
<dbReference type="EMBL" id="ML978130">
    <property type="protein sequence ID" value="KAF2096035.1"/>
    <property type="molecule type" value="Genomic_DNA"/>
</dbReference>
<keyword evidence="3" id="KW-0645">Protease</keyword>
<feature type="compositionally biased region" description="Basic and acidic residues" evidence="6">
    <location>
        <begin position="219"/>
        <end position="241"/>
    </location>
</feature>
<dbReference type="GO" id="GO:0005737">
    <property type="term" value="C:cytoplasm"/>
    <property type="evidence" value="ECO:0007669"/>
    <property type="project" value="TreeGrafter"/>
</dbReference>
<feature type="region of interest" description="Disordered" evidence="6">
    <location>
        <begin position="676"/>
        <end position="776"/>
    </location>
</feature>
<feature type="region of interest" description="Disordered" evidence="6">
    <location>
        <begin position="283"/>
        <end position="426"/>
    </location>
</feature>
<evidence type="ECO:0000256" key="2">
    <source>
        <dbReference type="ARBA" id="ARBA00022553"/>
    </source>
</evidence>
<keyword evidence="2" id="KW-0597">Phosphoprotein</keyword>